<evidence type="ECO:0000256" key="5">
    <source>
        <dbReference type="SAM" id="MobiDB-lite"/>
    </source>
</evidence>
<dbReference type="PROSITE" id="PS51007">
    <property type="entry name" value="CYTC"/>
    <property type="match status" value="1"/>
</dbReference>
<reference evidence="8" key="1">
    <citation type="submission" date="2020-07" db="EMBL/GenBank/DDBJ databases">
        <title>Huge and variable diversity of episymbiotic CPR bacteria and DPANN archaea in groundwater ecosystems.</title>
        <authorList>
            <person name="He C.Y."/>
            <person name="Keren R."/>
            <person name="Whittaker M."/>
            <person name="Farag I.F."/>
            <person name="Doudna J."/>
            <person name="Cate J.H.D."/>
            <person name="Banfield J.F."/>
        </authorList>
    </citation>
    <scope>NUCLEOTIDE SEQUENCE</scope>
    <source>
        <strain evidence="8">NC_groundwater_672_Ag_B-0.1um_62_36</strain>
    </source>
</reference>
<evidence type="ECO:0000256" key="2">
    <source>
        <dbReference type="ARBA" id="ARBA00022723"/>
    </source>
</evidence>
<keyword evidence="3 4" id="KW-0408">Iron</keyword>
<feature type="chain" id="PRO_5037450825" evidence="6">
    <location>
        <begin position="22"/>
        <end position="129"/>
    </location>
</feature>
<dbReference type="Pfam" id="PF13442">
    <property type="entry name" value="Cytochrome_CBB3"/>
    <property type="match status" value="1"/>
</dbReference>
<sequence length="129" mass="13778">MKKGFCGLLVASLLWTSSCMQKENGYPAGAPAGSPAMAPGEKIFLEKCAPCHGRTGKGDGPVASALNPRPHDLTSGKFKYGGSRKEIARVIRQGIPGTSMTRWDTQLPREQIEVVADYVRSLAKTGMAK</sequence>
<proteinExistence type="predicted"/>
<keyword evidence="6" id="KW-0732">Signal</keyword>
<evidence type="ECO:0000313" key="9">
    <source>
        <dbReference type="Proteomes" id="UP000769766"/>
    </source>
</evidence>
<dbReference type="GO" id="GO:0046872">
    <property type="term" value="F:metal ion binding"/>
    <property type="evidence" value="ECO:0007669"/>
    <property type="project" value="UniProtKB-KW"/>
</dbReference>
<dbReference type="GO" id="GO:0020037">
    <property type="term" value="F:heme binding"/>
    <property type="evidence" value="ECO:0007669"/>
    <property type="project" value="InterPro"/>
</dbReference>
<evidence type="ECO:0000256" key="3">
    <source>
        <dbReference type="ARBA" id="ARBA00023004"/>
    </source>
</evidence>
<keyword evidence="1 4" id="KW-0349">Heme</keyword>
<dbReference type="Proteomes" id="UP000769766">
    <property type="component" value="Unassembled WGS sequence"/>
</dbReference>
<comment type="caution">
    <text evidence="8">The sequence shown here is derived from an EMBL/GenBank/DDBJ whole genome shotgun (WGS) entry which is preliminary data.</text>
</comment>
<dbReference type="AlphaFoldDB" id="A0A932CPL6"/>
<name>A0A932CPL6_UNCTE</name>
<feature type="signal peptide" evidence="6">
    <location>
        <begin position="1"/>
        <end position="21"/>
    </location>
</feature>
<dbReference type="EMBL" id="JACPRF010000301">
    <property type="protein sequence ID" value="MBI2877190.1"/>
    <property type="molecule type" value="Genomic_DNA"/>
</dbReference>
<dbReference type="InterPro" id="IPR036909">
    <property type="entry name" value="Cyt_c-like_dom_sf"/>
</dbReference>
<accession>A0A932CPL6</accession>
<dbReference type="PROSITE" id="PS51257">
    <property type="entry name" value="PROKAR_LIPOPROTEIN"/>
    <property type="match status" value="1"/>
</dbReference>
<evidence type="ECO:0000256" key="4">
    <source>
        <dbReference type="PROSITE-ProRule" id="PRU00433"/>
    </source>
</evidence>
<feature type="domain" description="Cytochrome c" evidence="7">
    <location>
        <begin position="35"/>
        <end position="123"/>
    </location>
</feature>
<organism evidence="8 9">
    <name type="scientific">Tectimicrobiota bacterium</name>
    <dbReference type="NCBI Taxonomy" id="2528274"/>
    <lineage>
        <taxon>Bacteria</taxon>
        <taxon>Pseudomonadati</taxon>
        <taxon>Nitrospinota/Tectimicrobiota group</taxon>
        <taxon>Candidatus Tectimicrobiota</taxon>
    </lineage>
</organism>
<dbReference type="Gene3D" id="1.10.760.10">
    <property type="entry name" value="Cytochrome c-like domain"/>
    <property type="match status" value="1"/>
</dbReference>
<keyword evidence="2 4" id="KW-0479">Metal-binding</keyword>
<gene>
    <name evidence="8" type="ORF">HYY20_09940</name>
</gene>
<protein>
    <submittedName>
        <fullName evidence="8">C-type cytochrome</fullName>
    </submittedName>
</protein>
<dbReference type="InterPro" id="IPR009056">
    <property type="entry name" value="Cyt_c-like_dom"/>
</dbReference>
<evidence type="ECO:0000256" key="1">
    <source>
        <dbReference type="ARBA" id="ARBA00022617"/>
    </source>
</evidence>
<dbReference type="GO" id="GO:0009055">
    <property type="term" value="F:electron transfer activity"/>
    <property type="evidence" value="ECO:0007669"/>
    <property type="project" value="InterPro"/>
</dbReference>
<evidence type="ECO:0000259" key="7">
    <source>
        <dbReference type="PROSITE" id="PS51007"/>
    </source>
</evidence>
<evidence type="ECO:0000313" key="8">
    <source>
        <dbReference type="EMBL" id="MBI2877190.1"/>
    </source>
</evidence>
<feature type="region of interest" description="Disordered" evidence="5">
    <location>
        <begin position="56"/>
        <end position="78"/>
    </location>
</feature>
<dbReference type="SUPFAM" id="SSF46626">
    <property type="entry name" value="Cytochrome c"/>
    <property type="match status" value="1"/>
</dbReference>
<evidence type="ECO:0000256" key="6">
    <source>
        <dbReference type="SAM" id="SignalP"/>
    </source>
</evidence>